<dbReference type="SUPFAM" id="SSF50447">
    <property type="entry name" value="Translation proteins"/>
    <property type="match status" value="1"/>
</dbReference>
<dbReference type="HAMAP" id="MF_00014">
    <property type="entry name" value="Ribosome_mat_RimM"/>
    <property type="match status" value="1"/>
</dbReference>
<gene>
    <name evidence="5 8" type="primary">rimM</name>
    <name evidence="8" type="ORF">JCM18694_04620</name>
</gene>
<accession>A0ABQ0ZFH2</accession>
<evidence type="ECO:0000256" key="4">
    <source>
        <dbReference type="ARBA" id="ARBA00023186"/>
    </source>
</evidence>
<dbReference type="InterPro" id="IPR036976">
    <property type="entry name" value="RimM_N_sf"/>
</dbReference>
<keyword evidence="2 5" id="KW-0690">Ribosome biogenesis</keyword>
<evidence type="ECO:0000259" key="7">
    <source>
        <dbReference type="Pfam" id="PF24986"/>
    </source>
</evidence>
<dbReference type="InterPro" id="IPR002676">
    <property type="entry name" value="RimM_N"/>
</dbReference>
<dbReference type="InterPro" id="IPR056792">
    <property type="entry name" value="PRC_RimM"/>
</dbReference>
<comment type="function">
    <text evidence="5">An accessory protein needed during the final step in the assembly of 30S ribosomal subunit, possibly for assembly of the head region. Essential for efficient processing of 16S rRNA. May be needed both before and after RbfA during the maturation of 16S rRNA. It has affinity for free ribosomal 30S subunits but not for 70S ribosomes.</text>
</comment>
<comment type="subunit">
    <text evidence="5">Binds ribosomal protein uS19.</text>
</comment>
<evidence type="ECO:0000259" key="6">
    <source>
        <dbReference type="Pfam" id="PF01782"/>
    </source>
</evidence>
<dbReference type="NCBIfam" id="TIGR02273">
    <property type="entry name" value="16S_RimM"/>
    <property type="match status" value="1"/>
</dbReference>
<sequence>MMRAIVKEDCTSIGYLQKTHGLDGSFTMHFEEQFDLTLEEAKYLFLEIDGGLVPFFISEDGFRYRGNDSAIIHFDEITSQEQAREFTGCAVFVFTDEIIEPEEEASPSMLMGYEVIDQKHGLLGKVVHVDDYSGNLVITVIFRENEVLIPLSDDVLTEMDEANRQLKLICPEGLIELYLE</sequence>
<proteinExistence type="inferred from homology"/>
<evidence type="ECO:0000256" key="5">
    <source>
        <dbReference type="HAMAP-Rule" id="MF_00014"/>
    </source>
</evidence>
<dbReference type="PANTHER" id="PTHR33692">
    <property type="entry name" value="RIBOSOME MATURATION FACTOR RIMM"/>
    <property type="match status" value="1"/>
</dbReference>
<dbReference type="InterPro" id="IPR011033">
    <property type="entry name" value="PRC_barrel-like_sf"/>
</dbReference>
<dbReference type="SUPFAM" id="SSF50346">
    <property type="entry name" value="PRC-barrel domain"/>
    <property type="match status" value="1"/>
</dbReference>
<comment type="subcellular location">
    <subcellularLocation>
        <location evidence="5">Cytoplasm</location>
    </subcellularLocation>
</comment>
<evidence type="ECO:0000256" key="3">
    <source>
        <dbReference type="ARBA" id="ARBA00022552"/>
    </source>
</evidence>
<comment type="similarity">
    <text evidence="5">Belongs to the RimM family.</text>
</comment>
<evidence type="ECO:0000256" key="1">
    <source>
        <dbReference type="ARBA" id="ARBA00022490"/>
    </source>
</evidence>
<protein>
    <recommendedName>
        <fullName evidence="5">Ribosome maturation factor RimM</fullName>
    </recommendedName>
</protein>
<organism evidence="8 9">
    <name type="scientific">Prolixibacter denitrificans</name>
    <dbReference type="NCBI Taxonomy" id="1541063"/>
    <lineage>
        <taxon>Bacteria</taxon>
        <taxon>Pseudomonadati</taxon>
        <taxon>Bacteroidota</taxon>
        <taxon>Bacteroidia</taxon>
        <taxon>Marinilabiliales</taxon>
        <taxon>Prolixibacteraceae</taxon>
        <taxon>Prolixibacter</taxon>
    </lineage>
</organism>
<keyword evidence="9" id="KW-1185">Reference proteome</keyword>
<feature type="domain" description="RimM N-terminal" evidence="6">
    <location>
        <begin position="13"/>
        <end position="93"/>
    </location>
</feature>
<feature type="domain" description="Ribosome maturation factor RimM PRC barrel" evidence="7">
    <location>
        <begin position="110"/>
        <end position="174"/>
    </location>
</feature>
<dbReference type="RefSeq" id="WP_106540623.1">
    <property type="nucleotide sequence ID" value="NZ_BLAU01000001.1"/>
</dbReference>
<reference evidence="8 9" key="1">
    <citation type="submission" date="2019-10" db="EMBL/GenBank/DDBJ databases">
        <title>Prolixibacter strains distinguished by the presence of nitrate reductase genes were adept at nitrate-dependent anaerobic corrosion of metallic iron and carbon steel.</title>
        <authorList>
            <person name="Iino T."/>
            <person name="Shono N."/>
            <person name="Ito K."/>
            <person name="Nakamura R."/>
            <person name="Sueoka K."/>
            <person name="Harayama S."/>
            <person name="Ohkuma M."/>
        </authorList>
    </citation>
    <scope>NUCLEOTIDE SEQUENCE [LARGE SCALE GENOMIC DNA]</scope>
    <source>
        <strain evidence="8 9">MIC1-1</strain>
    </source>
</reference>
<evidence type="ECO:0000313" key="8">
    <source>
        <dbReference type="EMBL" id="GET20216.1"/>
    </source>
</evidence>
<keyword evidence="1 5" id="KW-0963">Cytoplasm</keyword>
<name>A0ABQ0ZFH2_9BACT</name>
<dbReference type="PANTHER" id="PTHR33692:SF1">
    <property type="entry name" value="RIBOSOME MATURATION FACTOR RIMM"/>
    <property type="match status" value="1"/>
</dbReference>
<dbReference type="Pfam" id="PF24986">
    <property type="entry name" value="PRC_RimM"/>
    <property type="match status" value="1"/>
</dbReference>
<keyword evidence="4 5" id="KW-0143">Chaperone</keyword>
<dbReference type="Pfam" id="PF01782">
    <property type="entry name" value="RimM"/>
    <property type="match status" value="1"/>
</dbReference>
<dbReference type="Gene3D" id="2.30.30.240">
    <property type="entry name" value="PRC-barrel domain"/>
    <property type="match status" value="1"/>
</dbReference>
<comment type="domain">
    <text evidence="5">The PRC barrel domain binds ribosomal protein uS19.</text>
</comment>
<evidence type="ECO:0000313" key="9">
    <source>
        <dbReference type="Proteomes" id="UP000396862"/>
    </source>
</evidence>
<dbReference type="Gene3D" id="2.40.30.60">
    <property type="entry name" value="RimM"/>
    <property type="match status" value="1"/>
</dbReference>
<dbReference type="InterPro" id="IPR011961">
    <property type="entry name" value="RimM"/>
</dbReference>
<keyword evidence="3 5" id="KW-0698">rRNA processing</keyword>
<dbReference type="InterPro" id="IPR009000">
    <property type="entry name" value="Transl_B-barrel_sf"/>
</dbReference>
<comment type="caution">
    <text evidence="8">The sequence shown here is derived from an EMBL/GenBank/DDBJ whole genome shotgun (WGS) entry which is preliminary data.</text>
</comment>
<evidence type="ECO:0000256" key="2">
    <source>
        <dbReference type="ARBA" id="ARBA00022517"/>
    </source>
</evidence>
<dbReference type="Proteomes" id="UP000396862">
    <property type="component" value="Unassembled WGS sequence"/>
</dbReference>
<dbReference type="EMBL" id="BLAU01000001">
    <property type="protein sequence ID" value="GET20216.1"/>
    <property type="molecule type" value="Genomic_DNA"/>
</dbReference>